<evidence type="ECO:0000313" key="20">
    <source>
        <dbReference type="EMBL" id="SOD16369.1"/>
    </source>
</evidence>
<dbReference type="EMBL" id="OCMU01000001">
    <property type="protein sequence ID" value="SOD16369.1"/>
    <property type="molecule type" value="Genomic_DNA"/>
</dbReference>
<comment type="similarity">
    <text evidence="3 15">Belongs to the peptidase S11 family.</text>
</comment>
<dbReference type="GO" id="GO:0009002">
    <property type="term" value="F:serine-type D-Ala-D-Ala carboxypeptidase activity"/>
    <property type="evidence" value="ECO:0007669"/>
    <property type="project" value="UniProtKB-EC"/>
</dbReference>
<dbReference type="GO" id="GO:0071555">
    <property type="term" value="P:cell wall organization"/>
    <property type="evidence" value="ECO:0007669"/>
    <property type="project" value="UniProtKB-KW"/>
</dbReference>
<dbReference type="GO" id="GO:0009252">
    <property type="term" value="P:peptidoglycan biosynthetic process"/>
    <property type="evidence" value="ECO:0007669"/>
    <property type="project" value="UniProtKB-UniPathway"/>
</dbReference>
<evidence type="ECO:0000256" key="14">
    <source>
        <dbReference type="PIRSR" id="PIRSR618044-2"/>
    </source>
</evidence>
<evidence type="ECO:0000256" key="9">
    <source>
        <dbReference type="ARBA" id="ARBA00022960"/>
    </source>
</evidence>
<keyword evidence="10" id="KW-0573">Peptidoglycan synthesis</keyword>
<evidence type="ECO:0000256" key="15">
    <source>
        <dbReference type="RuleBase" id="RU004016"/>
    </source>
</evidence>
<evidence type="ECO:0000256" key="4">
    <source>
        <dbReference type="ARBA" id="ARBA00012448"/>
    </source>
</evidence>
<evidence type="ECO:0000256" key="5">
    <source>
        <dbReference type="ARBA" id="ARBA00022645"/>
    </source>
</evidence>
<dbReference type="EMBL" id="FNLN01000002">
    <property type="protein sequence ID" value="SDT84596.1"/>
    <property type="molecule type" value="Genomic_DNA"/>
</dbReference>
<evidence type="ECO:0000256" key="10">
    <source>
        <dbReference type="ARBA" id="ARBA00022984"/>
    </source>
</evidence>
<evidence type="ECO:0000256" key="2">
    <source>
        <dbReference type="ARBA" id="ARBA00004752"/>
    </source>
</evidence>
<feature type="active site" description="Proton acceptor" evidence="13">
    <location>
        <position position="58"/>
    </location>
</feature>
<dbReference type="EMBL" id="FOFX01000025">
    <property type="protein sequence ID" value="SEQ17817.1"/>
    <property type="molecule type" value="Genomic_DNA"/>
</dbReference>
<evidence type="ECO:0000256" key="12">
    <source>
        <dbReference type="ARBA" id="ARBA00034000"/>
    </source>
</evidence>
<keyword evidence="11" id="KW-0961">Cell wall biogenesis/degradation</keyword>
<keyword evidence="9" id="KW-0133">Cell shape</keyword>
<keyword evidence="7 16" id="KW-0732">Signal</keyword>
<evidence type="ECO:0000256" key="11">
    <source>
        <dbReference type="ARBA" id="ARBA00023316"/>
    </source>
</evidence>
<comment type="function">
    <text evidence="1">Removes C-terminal D-alanyl residues from sugar-peptide cell wall precursors.</text>
</comment>
<evidence type="ECO:0000313" key="19">
    <source>
        <dbReference type="EMBL" id="SEQ17817.1"/>
    </source>
</evidence>
<dbReference type="Gene3D" id="3.40.710.10">
    <property type="entry name" value="DD-peptidase/beta-lactamase superfamily"/>
    <property type="match status" value="1"/>
</dbReference>
<dbReference type="EC" id="3.4.16.4" evidence="4"/>
<reference evidence="20 23" key="3">
    <citation type="submission" date="2017-09" db="EMBL/GenBank/DDBJ databases">
        <authorList>
            <person name="Ehlers B."/>
            <person name="Leendertz F.H."/>
        </authorList>
    </citation>
    <scope>NUCLEOTIDE SEQUENCE [LARGE SCALE GENOMIC DNA]</scope>
    <source>
        <strain evidence="20 23">Nm42</strain>
    </source>
</reference>
<sequence length="373" mass="41667">MKLLFVLLLTCLAVSSASAQQQEIPVAAKAFMLSDYQTGQVLAGQNVHERIEPASLTKLMTAYVVFSALKQGQLALDQTAVVSESAWRMIGSRMFIEPNKQVTVDELIRGMIVQSGNDACIALAETVAGSEANFVIIMNKEAKRLGMQNTHFTNTTGLPDPNHYTTAHDLILLATAIIRDFPDFYPLYSLKEYTYNNITQPNRNRLLWTDPHVDGMKTGWTKTAGYCLITSAIRDKRRLISVVIGAKSANARSIESQRLLNYGFQFYDTLHLYKKNDSLATIHLWKGTQNELKAGFDRDVFFTLPKGQADKLKATMEYKQPLIAPVQLGQEVGTVKFTLNDKTVEIYPLVALEKVDSASFLGRAWDSVKLLFN</sequence>
<dbReference type="Proteomes" id="UP000219335">
    <property type="component" value="Unassembled WGS sequence"/>
</dbReference>
<comment type="catalytic activity">
    <reaction evidence="12">
        <text>Preferential cleavage: (Ac)2-L-Lys-D-Ala-|-D-Ala. Also transpeptidation of peptidyl-alanyl moieties that are N-acyl substituents of D-alanine.</text>
        <dbReference type="EC" id="3.4.16.4"/>
    </reaction>
</comment>
<evidence type="ECO:0000256" key="3">
    <source>
        <dbReference type="ARBA" id="ARBA00007164"/>
    </source>
</evidence>
<dbReference type="SMART" id="SM00936">
    <property type="entry name" value="PBP5_C"/>
    <property type="match status" value="1"/>
</dbReference>
<keyword evidence="8" id="KW-0378">Hydrolase</keyword>
<dbReference type="KEGG" id="nur:ATY38_00235"/>
<evidence type="ECO:0000256" key="7">
    <source>
        <dbReference type="ARBA" id="ARBA00022729"/>
    </source>
</evidence>
<dbReference type="OrthoDB" id="9795979at2"/>
<evidence type="ECO:0000313" key="18">
    <source>
        <dbReference type="EMBL" id="SDT84596.1"/>
    </source>
</evidence>
<dbReference type="SUPFAM" id="SSF56601">
    <property type="entry name" value="beta-lactamase/transpeptidase-like"/>
    <property type="match status" value="1"/>
</dbReference>
<feature type="binding site" evidence="14">
    <location>
        <position position="217"/>
    </location>
    <ligand>
        <name>substrate</name>
    </ligand>
</feature>
<dbReference type="Gene3D" id="2.60.410.10">
    <property type="entry name" value="D-Ala-D-Ala carboxypeptidase, C-terminal domain"/>
    <property type="match status" value="1"/>
</dbReference>
<evidence type="ECO:0000256" key="1">
    <source>
        <dbReference type="ARBA" id="ARBA00003217"/>
    </source>
</evidence>
<dbReference type="PANTHER" id="PTHR21581">
    <property type="entry name" value="D-ALANYL-D-ALANINE CARBOXYPEPTIDASE"/>
    <property type="match status" value="1"/>
</dbReference>
<dbReference type="PRINTS" id="PR00725">
    <property type="entry name" value="DADACBPTASE1"/>
</dbReference>
<evidence type="ECO:0000313" key="23">
    <source>
        <dbReference type="Proteomes" id="UP000219335"/>
    </source>
</evidence>
<dbReference type="InterPro" id="IPR012907">
    <property type="entry name" value="Peptidase_S11_C"/>
</dbReference>
<dbReference type="GO" id="GO:0006508">
    <property type="term" value="P:proteolysis"/>
    <property type="evidence" value="ECO:0007669"/>
    <property type="project" value="UniProtKB-KW"/>
</dbReference>
<keyword evidence="22" id="KW-1185">Reference proteome</keyword>
<feature type="domain" description="Peptidase S11 D-Ala-D-Ala carboxypeptidase A C-terminal" evidence="17">
    <location>
        <begin position="267"/>
        <end position="357"/>
    </location>
</feature>
<dbReference type="InterPro" id="IPR015956">
    <property type="entry name" value="Peniciliin-bd_prot_C_sf"/>
</dbReference>
<proteinExistence type="inferred from homology"/>
<dbReference type="STRING" id="44577.ATY38_00235"/>
<comment type="pathway">
    <text evidence="2">Cell wall biogenesis; peptidoglycan biosynthesis.</text>
</comment>
<dbReference type="Pfam" id="PF07943">
    <property type="entry name" value="PBP5_C"/>
    <property type="match status" value="1"/>
</dbReference>
<organism evidence="20 23">
    <name type="scientific">Nitrosomonas ureae</name>
    <dbReference type="NCBI Taxonomy" id="44577"/>
    <lineage>
        <taxon>Bacteria</taxon>
        <taxon>Pseudomonadati</taxon>
        <taxon>Pseudomonadota</taxon>
        <taxon>Betaproteobacteria</taxon>
        <taxon>Nitrosomonadales</taxon>
        <taxon>Nitrosomonadaceae</taxon>
        <taxon>Nitrosomonas</taxon>
    </lineage>
</organism>
<dbReference type="Pfam" id="PF00768">
    <property type="entry name" value="Peptidase_S11"/>
    <property type="match status" value="1"/>
</dbReference>
<name>A0A0S3AFL7_9PROT</name>
<dbReference type="InterPro" id="IPR001967">
    <property type="entry name" value="Peptidase_S11_N"/>
</dbReference>
<keyword evidence="5 19" id="KW-0121">Carboxypeptidase</keyword>
<dbReference type="Proteomes" id="UP000181998">
    <property type="component" value="Unassembled WGS sequence"/>
</dbReference>
<dbReference type="GO" id="GO:0008360">
    <property type="term" value="P:regulation of cell shape"/>
    <property type="evidence" value="ECO:0007669"/>
    <property type="project" value="UniProtKB-KW"/>
</dbReference>
<gene>
    <name evidence="18" type="ORF">SAMN05216406_10230</name>
    <name evidence="19" type="ORF">SAMN05421510_102545</name>
    <name evidence="20" type="ORF">SAMN06297164_0442</name>
</gene>
<evidence type="ECO:0000259" key="17">
    <source>
        <dbReference type="SMART" id="SM00936"/>
    </source>
</evidence>
<reference evidence="18 21" key="2">
    <citation type="submission" date="2016-10" db="EMBL/GenBank/DDBJ databases">
        <authorList>
            <person name="de Groot N.N."/>
        </authorList>
    </citation>
    <scope>NUCLEOTIDE SEQUENCE [LARGE SCALE GENOMIC DNA]</scope>
    <source>
        <strain evidence="18">Nm10</strain>
        <strain evidence="19 21">Nm9</strain>
    </source>
</reference>
<evidence type="ECO:0000256" key="13">
    <source>
        <dbReference type="PIRSR" id="PIRSR618044-1"/>
    </source>
</evidence>
<reference evidence="22" key="1">
    <citation type="submission" date="2016-10" db="EMBL/GenBank/DDBJ databases">
        <authorList>
            <person name="Varghese N."/>
            <person name="Submissions S."/>
        </authorList>
    </citation>
    <scope>NUCLEOTIDE SEQUENCE [LARGE SCALE GENOMIC DNA]</scope>
    <source>
        <strain evidence="22">Nm10</strain>
    </source>
</reference>
<dbReference type="PANTHER" id="PTHR21581:SF6">
    <property type="entry name" value="TRAFFICKING PROTEIN PARTICLE COMPLEX SUBUNIT 12"/>
    <property type="match status" value="1"/>
</dbReference>
<dbReference type="UniPathway" id="UPA00219"/>
<feature type="active site" description="Acyl-ester intermediate" evidence="13">
    <location>
        <position position="55"/>
    </location>
</feature>
<feature type="signal peptide" evidence="16">
    <location>
        <begin position="1"/>
        <end position="19"/>
    </location>
</feature>
<dbReference type="SUPFAM" id="SSF69189">
    <property type="entry name" value="Penicillin-binding protein associated domain"/>
    <property type="match status" value="1"/>
</dbReference>
<dbReference type="AlphaFoldDB" id="A0A0S3AFL7"/>
<dbReference type="InterPro" id="IPR012338">
    <property type="entry name" value="Beta-lactam/transpept-like"/>
</dbReference>
<evidence type="ECO:0000313" key="22">
    <source>
        <dbReference type="Proteomes" id="UP000182882"/>
    </source>
</evidence>
<evidence type="ECO:0000256" key="16">
    <source>
        <dbReference type="SAM" id="SignalP"/>
    </source>
</evidence>
<dbReference type="Proteomes" id="UP000182882">
    <property type="component" value="Unassembled WGS sequence"/>
</dbReference>
<protein>
    <recommendedName>
        <fullName evidence="4">serine-type D-Ala-D-Ala carboxypeptidase</fullName>
        <ecNumber evidence="4">3.4.16.4</ecNumber>
    </recommendedName>
</protein>
<accession>A0A0S3AFL7</accession>
<evidence type="ECO:0000256" key="8">
    <source>
        <dbReference type="ARBA" id="ARBA00022801"/>
    </source>
</evidence>
<feature type="active site" evidence="13">
    <location>
        <position position="115"/>
    </location>
</feature>
<feature type="chain" id="PRO_5015044423" description="serine-type D-Ala-D-Ala carboxypeptidase" evidence="16">
    <location>
        <begin position="20"/>
        <end position="373"/>
    </location>
</feature>
<evidence type="ECO:0000256" key="6">
    <source>
        <dbReference type="ARBA" id="ARBA00022670"/>
    </source>
</evidence>
<keyword evidence="6" id="KW-0645">Protease</keyword>
<dbReference type="RefSeq" id="WP_062557515.1">
    <property type="nucleotide sequence ID" value="NZ_CP013341.1"/>
</dbReference>
<evidence type="ECO:0000313" key="21">
    <source>
        <dbReference type="Proteomes" id="UP000181998"/>
    </source>
</evidence>
<dbReference type="InterPro" id="IPR018044">
    <property type="entry name" value="Peptidase_S11"/>
</dbReference>
<dbReference type="InterPro" id="IPR037167">
    <property type="entry name" value="Peptidase_S11_C_sf"/>
</dbReference>